<dbReference type="GeneID" id="43183667"/>
<dbReference type="Proteomes" id="UP000003452">
    <property type="component" value="Unassembled WGS sequence"/>
</dbReference>
<keyword evidence="1" id="KW-0808">Transferase</keyword>
<dbReference type="Gene3D" id="3.40.50.2000">
    <property type="entry name" value="Glycogen Phosphorylase B"/>
    <property type="match status" value="1"/>
</dbReference>
<dbReference type="GO" id="GO:0016757">
    <property type="term" value="F:glycosyltransferase activity"/>
    <property type="evidence" value="ECO:0007669"/>
    <property type="project" value="UniProtKB-KW"/>
</dbReference>
<keyword evidence="1" id="KW-0328">Glycosyltransferase</keyword>
<comment type="caution">
    <text evidence="1">The sequence shown here is derived from an EMBL/GenBank/DDBJ whole genome shotgun (WGS) entry which is preliminary data.</text>
</comment>
<sequence>MDIIILPFHDYKKWTNEGFRTRDAHLYEHLKRNSDIDKILIINRPVSLLEMIIKKQNWCIKSNNIFYKEQSLQITQIDEKTFCLDIFIPDFLRVIKEKKQWWFSCFNYPKVVNGINKSLKLLKFKDSILLLQNPMAISIVRKIENRIFVFDAIDNWAVHPQMKQNRDLILKNYSYVDHNADLILTVSQNLLNIFPNNKNKHWVANGVDIDYFAHAVKPNFSQKITIGYVGKIQERVDFDLIEKCLQKLPNFQFLFLGPLYAQKRKARELTKHYKNIKFLGDIHYLDLPNAMQDIDIAIIPHKIDSFTSSMNPLKLYEYLAAGKPVVSTKVAGVNSISQYVFEANTPAEFITLIEKVSKELYTTITAEKIISSINPDVTWSNRTNAIISLFHDTYRNKLSQENK</sequence>
<dbReference type="eggNOG" id="COG0438">
    <property type="taxonomic scope" value="Bacteria"/>
</dbReference>
<organism evidence="1 2">
    <name type="scientific">Phocaeicola plebeius (strain DSM 17135 / JCM 12973 / CCUG 54634 / M2)</name>
    <name type="common">Bacteroides plebeius</name>
    <dbReference type="NCBI Taxonomy" id="484018"/>
    <lineage>
        <taxon>Bacteria</taxon>
        <taxon>Pseudomonadati</taxon>
        <taxon>Bacteroidota</taxon>
        <taxon>Bacteroidia</taxon>
        <taxon>Bacteroidales</taxon>
        <taxon>Bacteroidaceae</taxon>
        <taxon>Phocaeicola</taxon>
    </lineage>
</organism>
<dbReference type="RefSeq" id="WP_007558899.1">
    <property type="nucleotide sequence ID" value="NZ_DS990119.1"/>
</dbReference>
<evidence type="ECO:0000313" key="2">
    <source>
        <dbReference type="Proteomes" id="UP000003452"/>
    </source>
</evidence>
<protein>
    <submittedName>
        <fullName evidence="1">Glycosyltransferase, group 1 family protein</fullName>
        <ecNumber evidence="1">2.4.-.-</ecNumber>
    </submittedName>
</protein>
<dbReference type="EC" id="2.4.-.-" evidence="1"/>
<dbReference type="PANTHER" id="PTHR12526">
    <property type="entry name" value="GLYCOSYLTRANSFERASE"/>
    <property type="match status" value="1"/>
</dbReference>
<dbReference type="Pfam" id="PF13692">
    <property type="entry name" value="Glyco_trans_1_4"/>
    <property type="match status" value="1"/>
</dbReference>
<dbReference type="HOGENOM" id="CLU_041132_3_1_10"/>
<evidence type="ECO:0000313" key="1">
    <source>
        <dbReference type="EMBL" id="EDY96718.1"/>
    </source>
</evidence>
<accession>B5CWS1</accession>
<reference evidence="1 2" key="1">
    <citation type="submission" date="2008-08" db="EMBL/GenBank/DDBJ databases">
        <title>Draft genome sequence of Bacteroides plebeius (DSM 17135).</title>
        <authorList>
            <person name="Sudarsanam P."/>
            <person name="Ley R."/>
            <person name="Guruge J."/>
            <person name="Turnbaugh P.J."/>
            <person name="Mahowald M."/>
            <person name="Liep D."/>
            <person name="Gordon J."/>
        </authorList>
    </citation>
    <scope>NUCLEOTIDE SEQUENCE [LARGE SCALE GENOMIC DNA]</scope>
    <source>
        <strain evidence="2">DSM 17135 / JCM 12973 / M2</strain>
    </source>
</reference>
<proteinExistence type="predicted"/>
<dbReference type="EMBL" id="ABQC02000012">
    <property type="protein sequence ID" value="EDY96718.1"/>
    <property type="molecule type" value="Genomic_DNA"/>
</dbReference>
<reference evidence="1 2" key="2">
    <citation type="submission" date="2008-08" db="EMBL/GenBank/DDBJ databases">
        <authorList>
            <person name="Fulton L."/>
            <person name="Clifton S."/>
            <person name="Fulton B."/>
            <person name="Xu J."/>
            <person name="Minx P."/>
            <person name="Pepin K.H."/>
            <person name="Johnson M."/>
            <person name="Thiruvilangam P."/>
            <person name="Bhonagiri V."/>
            <person name="Nash W.E."/>
            <person name="Mardis E.R."/>
            <person name="Wilson R.K."/>
        </authorList>
    </citation>
    <scope>NUCLEOTIDE SEQUENCE [LARGE SCALE GENOMIC DNA]</scope>
    <source>
        <strain evidence="2">DSM 17135 / JCM 12973 / M2</strain>
    </source>
</reference>
<name>B5CWS1_PHOPM</name>
<dbReference type="SUPFAM" id="SSF53756">
    <property type="entry name" value="UDP-Glycosyltransferase/glycogen phosphorylase"/>
    <property type="match status" value="1"/>
</dbReference>
<dbReference type="PANTHER" id="PTHR12526:SF630">
    <property type="entry name" value="GLYCOSYLTRANSFERASE"/>
    <property type="match status" value="1"/>
</dbReference>
<dbReference type="OrthoDB" id="9816564at2"/>
<gene>
    <name evidence="1" type="ORF">BACPLE_01161</name>
</gene>
<dbReference type="AlphaFoldDB" id="B5CWS1"/>